<keyword evidence="5 7" id="KW-0378">Hydrolase</keyword>
<dbReference type="SUPFAM" id="SSF51445">
    <property type="entry name" value="(Trans)glycosidases"/>
    <property type="match status" value="1"/>
</dbReference>
<gene>
    <name evidence="9" type="ORF">PTTW11_10379</name>
</gene>
<dbReference type="EC" id="3.2.1.22" evidence="3 7"/>
<dbReference type="Gene3D" id="2.60.40.1180">
    <property type="entry name" value="Golgi alpha-mannosidase II"/>
    <property type="match status" value="1"/>
</dbReference>
<dbReference type="Proteomes" id="UP000472372">
    <property type="component" value="Chromosome 10"/>
</dbReference>
<accession>A0A6S6WFB5</accession>
<keyword evidence="6 7" id="KW-0326">Glycosidase</keyword>
<evidence type="ECO:0000256" key="7">
    <source>
        <dbReference type="RuleBase" id="RU361168"/>
    </source>
</evidence>
<keyword evidence="7" id="KW-1015">Disulfide bond</keyword>
<dbReference type="PANTHER" id="PTHR11452:SF75">
    <property type="entry name" value="ALPHA-GALACTOSIDASE MEL1"/>
    <property type="match status" value="1"/>
</dbReference>
<keyword evidence="4" id="KW-0732">Signal</keyword>
<proteinExistence type="inferred from homology"/>
<reference evidence="9" key="1">
    <citation type="submission" date="2021-02" db="EMBL/GenBank/DDBJ databases">
        <authorList>
            <person name="Syme A R."/>
            <person name="Syme A R."/>
            <person name="Moolhuijzen P."/>
        </authorList>
    </citation>
    <scope>NUCLEOTIDE SEQUENCE</scope>
    <source>
        <strain evidence="9">W1-1</strain>
    </source>
</reference>
<evidence type="ECO:0000313" key="10">
    <source>
        <dbReference type="Proteomes" id="UP000472372"/>
    </source>
</evidence>
<evidence type="ECO:0000256" key="5">
    <source>
        <dbReference type="ARBA" id="ARBA00022801"/>
    </source>
</evidence>
<evidence type="ECO:0000313" key="9">
    <source>
        <dbReference type="EMBL" id="CAE7212995.1"/>
    </source>
</evidence>
<dbReference type="PRINTS" id="PR00740">
    <property type="entry name" value="GLHYDRLASE27"/>
</dbReference>
<protein>
    <recommendedName>
        <fullName evidence="3 7">Alpha-galactosidase</fullName>
        <ecNumber evidence="3 7">3.2.1.22</ecNumber>
    </recommendedName>
    <alternativeName>
        <fullName evidence="7">Melibiase</fullName>
    </alternativeName>
</protein>
<dbReference type="EMBL" id="HG992986">
    <property type="protein sequence ID" value="CAE7212995.1"/>
    <property type="molecule type" value="Genomic_DNA"/>
</dbReference>
<dbReference type="InterPro" id="IPR002241">
    <property type="entry name" value="Glyco_hydro_27"/>
</dbReference>
<evidence type="ECO:0000256" key="1">
    <source>
        <dbReference type="ARBA" id="ARBA00001255"/>
    </source>
</evidence>
<evidence type="ECO:0000256" key="3">
    <source>
        <dbReference type="ARBA" id="ARBA00012755"/>
    </source>
</evidence>
<evidence type="ECO:0000259" key="8">
    <source>
        <dbReference type="Pfam" id="PF17801"/>
    </source>
</evidence>
<organism evidence="9 10">
    <name type="scientific">Pyrenophora teres f. teres</name>
    <dbReference type="NCBI Taxonomy" id="97479"/>
    <lineage>
        <taxon>Eukaryota</taxon>
        <taxon>Fungi</taxon>
        <taxon>Dikarya</taxon>
        <taxon>Ascomycota</taxon>
        <taxon>Pezizomycotina</taxon>
        <taxon>Dothideomycetes</taxon>
        <taxon>Pleosporomycetidae</taxon>
        <taxon>Pleosporales</taxon>
        <taxon>Pleosporineae</taxon>
        <taxon>Pleosporaceae</taxon>
        <taxon>Pyrenophora</taxon>
    </lineage>
</organism>
<dbReference type="CDD" id="cd14792">
    <property type="entry name" value="GH27"/>
    <property type="match status" value="1"/>
</dbReference>
<dbReference type="Pfam" id="PF16499">
    <property type="entry name" value="Melibiase_2"/>
    <property type="match status" value="1"/>
</dbReference>
<dbReference type="InterPro" id="IPR041233">
    <property type="entry name" value="Melibiase_C"/>
</dbReference>
<sequence>MANILLLVVPLALQVAAKSVRSPTPPMGWNSYNTWNCQPTEEKIKKSANGLIELGFNKVGYNFVTIDCGWNLRKRDANGALQWNTTRFPSGGKALGDFLHDLGLGFGLYSGAGYLQCGDDDLPASLGYEKIDAESFAGWGGDSLKYDNCYSTSNTTLVDSSSPESQSPARFQRMAEELEAVDRGIRYYVCQWGIGTDVGEWAAKIGNTWRISNDIYGKWRSIWRITNQVVPYFRHTTTGAYADMDMLIVGLNSLSEEEERFHFGMWAINKSPLIMGAALDPSRLKNTSMEIMLNKEIIAINQDSLAKQAQLVRRDTEGEWDIWMGELSESRHVLGIANWRNDSRTVSVDLKSLGIASATARDVWAAKDAGTVSGSQTLHLAGHELRIWVLSNVVAAIAPKAGEYYSAAKATLSGSARVVKCAAGACLPTAYKVGNILNAGSGVTFANVSAETAGKKLLSVDFINYDYAFTTSWGLGDNIRNMTVAVNGNQAKRWAFPLSGGDWQESLGLHIEVDGFVEGSGNTVEFRGFRNGTAPDLVGFAVLE</sequence>
<dbReference type="Pfam" id="PF17801">
    <property type="entry name" value="Melibiase_C"/>
    <property type="match status" value="1"/>
</dbReference>
<dbReference type="InterPro" id="IPR013785">
    <property type="entry name" value="Aldolase_TIM"/>
</dbReference>
<dbReference type="GO" id="GO:0005975">
    <property type="term" value="P:carbohydrate metabolic process"/>
    <property type="evidence" value="ECO:0007669"/>
    <property type="project" value="InterPro"/>
</dbReference>
<evidence type="ECO:0000256" key="6">
    <source>
        <dbReference type="ARBA" id="ARBA00023295"/>
    </source>
</evidence>
<dbReference type="InterPro" id="IPR013780">
    <property type="entry name" value="Glyco_hydro_b"/>
</dbReference>
<dbReference type="SUPFAM" id="SSF51011">
    <property type="entry name" value="Glycosyl hydrolase domain"/>
    <property type="match status" value="1"/>
</dbReference>
<dbReference type="Gene3D" id="2.60.120.260">
    <property type="entry name" value="Galactose-binding domain-like"/>
    <property type="match status" value="1"/>
</dbReference>
<evidence type="ECO:0000256" key="2">
    <source>
        <dbReference type="ARBA" id="ARBA00009743"/>
    </source>
</evidence>
<dbReference type="GO" id="GO:0004557">
    <property type="term" value="F:alpha-galactosidase activity"/>
    <property type="evidence" value="ECO:0007669"/>
    <property type="project" value="UniProtKB-EC"/>
</dbReference>
<dbReference type="FunFam" id="3.20.20.70:FF:000197">
    <property type="entry name" value="Alpha-galactosidase"/>
    <property type="match status" value="1"/>
</dbReference>
<evidence type="ECO:0000256" key="4">
    <source>
        <dbReference type="ARBA" id="ARBA00022729"/>
    </source>
</evidence>
<comment type="catalytic activity">
    <reaction evidence="1 7">
        <text>Hydrolysis of terminal, non-reducing alpha-D-galactose residues in alpha-D-galactosides, including galactose oligosaccharides, galactomannans and galactolipids.</text>
        <dbReference type="EC" id="3.2.1.22"/>
    </reaction>
</comment>
<dbReference type="AlphaFoldDB" id="A0A6S6WFB5"/>
<dbReference type="PANTHER" id="PTHR11452">
    <property type="entry name" value="ALPHA-GALACTOSIDASE/ALPHA-N-ACETYLGALACTOSAMINIDASE"/>
    <property type="match status" value="1"/>
</dbReference>
<comment type="similarity">
    <text evidence="2 7">Belongs to the glycosyl hydrolase 27 family.</text>
</comment>
<dbReference type="CDD" id="cd04081">
    <property type="entry name" value="CBM35_galactosidase-like"/>
    <property type="match status" value="1"/>
</dbReference>
<dbReference type="InterPro" id="IPR017853">
    <property type="entry name" value="GH"/>
</dbReference>
<dbReference type="Gene3D" id="3.20.20.70">
    <property type="entry name" value="Aldolase class I"/>
    <property type="match status" value="1"/>
</dbReference>
<feature type="domain" description="Alpha galactosidase C-terminal" evidence="8">
    <location>
        <begin position="317"/>
        <end position="390"/>
    </location>
</feature>
<name>A0A6S6WFB5_9PLEO</name>